<name>A0A1I9G000_BRUMA</name>
<reference evidence="1" key="2">
    <citation type="submission" date="2012-12" db="EMBL/GenBank/DDBJ databases">
        <authorList>
            <consortium name="WormBase Consortium"/>
            <person name="Ghedin E."/>
            <person name="Paulini M."/>
        </authorList>
    </citation>
    <scope>NUCLEOTIDE SEQUENCE</scope>
    <source>
        <strain evidence="1">FR3</strain>
    </source>
</reference>
<reference evidence="1" key="1">
    <citation type="journal article" date="2007" name="Science">
        <title>Draft genome of the filarial nematode parasite Brugia malayi.</title>
        <authorList>
            <person name="Ghedin E."/>
            <person name="Wang S."/>
            <person name="Spiro D."/>
            <person name="Caler E."/>
            <person name="Zhao Q."/>
            <person name="Crabtree J."/>
            <person name="Allen J.E."/>
            <person name="Delcher A.L."/>
            <person name="Guiliano D.B."/>
            <person name="Miranda-Saavedra D."/>
            <person name="Angiuoli S.V."/>
            <person name="Creasy T."/>
            <person name="Amedeo P."/>
            <person name="Haas B."/>
            <person name="El-Sayed N.M."/>
            <person name="Wortman J.R."/>
            <person name="Feldblyum T."/>
            <person name="Tallon L."/>
            <person name="Schatz M."/>
            <person name="Shumway M."/>
            <person name="Koo H."/>
            <person name="Salzberg S.L."/>
            <person name="Schobel S."/>
            <person name="Pertea M."/>
            <person name="Pop M."/>
            <person name="White O."/>
            <person name="Barton G.J."/>
            <person name="Carlow C.K."/>
            <person name="Crawford M.J."/>
            <person name="Daub J."/>
            <person name="Dimmic M.W."/>
            <person name="Estes C.F."/>
            <person name="Foster J.M."/>
            <person name="Ganatra M."/>
            <person name="Gregory W.F."/>
            <person name="Johnson N.M."/>
            <person name="Jin J."/>
            <person name="Komuniecki R."/>
            <person name="Korf I."/>
            <person name="Kumar S."/>
            <person name="Laney S."/>
            <person name="Li B.W."/>
            <person name="Li W."/>
            <person name="Lindblom T.H."/>
            <person name="Lustigman S."/>
            <person name="Ma D."/>
            <person name="Maina C.V."/>
            <person name="Martin D.M."/>
            <person name="McCarter J.P."/>
            <person name="McReynolds L."/>
            <person name="Mitreva M."/>
            <person name="Nutman T.B."/>
            <person name="Parkinson J."/>
            <person name="Peregrin-Alvarez J.M."/>
            <person name="Poole C."/>
            <person name="Ren Q."/>
            <person name="Saunders L."/>
            <person name="Sluder A.E."/>
            <person name="Smith K."/>
            <person name="Stanke M."/>
            <person name="Unnasch T.R."/>
            <person name="Ware J."/>
            <person name="Wei A.D."/>
            <person name="Weil G."/>
            <person name="Williams D.J."/>
            <person name="Zhang Y."/>
            <person name="Williams S.A."/>
            <person name="Fraser-Liggett C."/>
            <person name="Slatko B."/>
            <person name="Blaxter M.L."/>
            <person name="Scott A.L."/>
        </authorList>
    </citation>
    <scope>NUCLEOTIDE SEQUENCE</scope>
    <source>
        <strain evidence="1">FR3</strain>
    </source>
</reference>
<gene>
    <name evidence="1" type="primary">Bm13365</name>
    <name evidence="1" type="ORF">BM_Bm13365</name>
</gene>
<sequence>MLQGENKDITDVNRYEQIAKQIFYDSDLRNKYRSMLRGVMRSFGYGLKDFEVTCKNSNSSISPH</sequence>
<organism evidence="1">
    <name type="scientific">Brugia malayi</name>
    <name type="common">Filarial nematode worm</name>
    <dbReference type="NCBI Taxonomy" id="6279"/>
    <lineage>
        <taxon>Eukaryota</taxon>
        <taxon>Metazoa</taxon>
        <taxon>Ecdysozoa</taxon>
        <taxon>Nematoda</taxon>
        <taxon>Chromadorea</taxon>
        <taxon>Rhabditida</taxon>
        <taxon>Spirurina</taxon>
        <taxon>Spiruromorpha</taxon>
        <taxon>Filarioidea</taxon>
        <taxon>Onchocercidae</taxon>
        <taxon>Brugia</taxon>
    </lineage>
</organism>
<accession>A0A1I9G000</accession>
<evidence type="ECO:0000313" key="1">
    <source>
        <dbReference type="EMBL" id="CDP91527.1"/>
    </source>
</evidence>
<proteinExistence type="predicted"/>
<protein>
    <submittedName>
        <fullName evidence="1">Bm13365</fullName>
    </submittedName>
</protein>
<dbReference type="AlphaFoldDB" id="A0A1I9G000"/>
<dbReference type="EMBL" id="LN856451">
    <property type="protein sequence ID" value="CDP91527.1"/>
    <property type="molecule type" value="Genomic_DNA"/>
</dbReference>